<evidence type="ECO:0000313" key="2">
    <source>
        <dbReference type="Proteomes" id="UP000790787"/>
    </source>
</evidence>
<feature type="region of interest" description="Disordered" evidence="1">
    <location>
        <begin position="1"/>
        <end position="21"/>
    </location>
</feature>
<gene>
    <name evidence="3" type="primary">LOC107786076</name>
</gene>
<dbReference type="Gene3D" id="3.40.50.620">
    <property type="entry name" value="HUPs"/>
    <property type="match status" value="1"/>
</dbReference>
<name>A0A1S3ZET8_TOBAC</name>
<reference evidence="2" key="1">
    <citation type="journal article" date="2014" name="Nat. Commun.">
        <title>The tobacco genome sequence and its comparison with those of tomato and potato.</title>
        <authorList>
            <person name="Sierro N."/>
            <person name="Battey J.N."/>
            <person name="Ouadi S."/>
            <person name="Bakaher N."/>
            <person name="Bovet L."/>
            <person name="Willig A."/>
            <person name="Goepfert S."/>
            <person name="Peitsch M.C."/>
            <person name="Ivanov N.V."/>
        </authorList>
    </citation>
    <scope>NUCLEOTIDE SEQUENCE [LARGE SCALE GENOMIC DNA]</scope>
</reference>
<organism evidence="2 3">
    <name type="scientific">Nicotiana tabacum</name>
    <name type="common">Common tobacco</name>
    <dbReference type="NCBI Taxonomy" id="4097"/>
    <lineage>
        <taxon>Eukaryota</taxon>
        <taxon>Viridiplantae</taxon>
        <taxon>Streptophyta</taxon>
        <taxon>Embryophyta</taxon>
        <taxon>Tracheophyta</taxon>
        <taxon>Spermatophyta</taxon>
        <taxon>Magnoliopsida</taxon>
        <taxon>eudicotyledons</taxon>
        <taxon>Gunneridae</taxon>
        <taxon>Pentapetalae</taxon>
        <taxon>asterids</taxon>
        <taxon>lamiids</taxon>
        <taxon>Solanales</taxon>
        <taxon>Solanaceae</taxon>
        <taxon>Nicotianoideae</taxon>
        <taxon>Nicotianeae</taxon>
        <taxon>Nicotiana</taxon>
    </lineage>
</organism>
<dbReference type="AlphaFoldDB" id="A0A1S3ZET8"/>
<dbReference type="InterPro" id="IPR014729">
    <property type="entry name" value="Rossmann-like_a/b/a_fold"/>
</dbReference>
<accession>A0A1S3ZET8</accession>
<keyword evidence="2" id="KW-1185">Reference proteome</keyword>
<sequence>MKSEYEFNYKDECQSQSQQTNTNTLINEIEEEEDEKFYYSTTSYLFEMDHNNGGLVRLNSTRSEGEMDQGSLFSFDFNNKGGDIHDIVYVAVWNKNISQEESSMDALFWTLKNGVINPNSAIVFLILIFPQTKYIPTLLGMIPISQVNEEQKEKFMAQERSKRRQFLKKFVDICTAFKVKVDTILIESDMEGKAILDLIPICNIRKLILGTSKANIKKMMSRRGNGTAYQILQNAPEFCEVKIICEGKEIVELQMFESLSLRSDSCGSPKSSDGQSQNLAQESQNESNRCKGCFRAKVMP</sequence>
<dbReference type="OMA" id="AQESCDI"/>
<proteinExistence type="predicted"/>
<evidence type="ECO:0000313" key="3">
    <source>
        <dbReference type="RefSeq" id="XP_016462995.1"/>
    </source>
</evidence>
<dbReference type="RefSeq" id="XP_016462995.1">
    <property type="nucleotide sequence ID" value="XM_016607509.2"/>
</dbReference>
<dbReference type="OrthoDB" id="1654852at2759"/>
<reference evidence="3" key="2">
    <citation type="submission" date="2025-08" db="UniProtKB">
        <authorList>
            <consortium name="RefSeq"/>
        </authorList>
    </citation>
    <scope>IDENTIFICATION</scope>
    <source>
        <tissue evidence="3">Leaf</tissue>
    </source>
</reference>
<dbReference type="KEGG" id="nta:107786076"/>
<dbReference type="CDD" id="cd01989">
    <property type="entry name" value="USP_STK_Ubox_N"/>
    <property type="match status" value="1"/>
</dbReference>
<feature type="compositionally biased region" description="Basic and acidic residues" evidence="1">
    <location>
        <begin position="1"/>
        <end position="13"/>
    </location>
</feature>
<dbReference type="PANTHER" id="PTHR47382:SF3">
    <property type="entry name" value="ADENINE NUCLEOTIDE ALPHA HYDROLASES-LIKE SUPERFAMILY PROTEIN"/>
    <property type="match status" value="1"/>
</dbReference>
<dbReference type="PaxDb" id="4097-A0A1S3ZET8"/>
<dbReference type="Proteomes" id="UP000790787">
    <property type="component" value="Chromosome 16"/>
</dbReference>
<feature type="region of interest" description="Disordered" evidence="1">
    <location>
        <begin position="267"/>
        <end position="287"/>
    </location>
</feature>
<dbReference type="STRING" id="4097.A0A1S3ZET8"/>
<dbReference type="GeneID" id="107786076"/>
<dbReference type="PANTHER" id="PTHR47382">
    <property type="entry name" value="U-BOX DOMAIN-CONTAINING PROTEIN 52-LIKE"/>
    <property type="match status" value="1"/>
</dbReference>
<protein>
    <submittedName>
        <fullName evidence="3">U-box domain-containing protein 36-like</fullName>
    </submittedName>
    <submittedName>
        <fullName evidence="3">Uncharacterized protein LOC107786076</fullName>
    </submittedName>
</protein>
<evidence type="ECO:0000256" key="1">
    <source>
        <dbReference type="SAM" id="MobiDB-lite"/>
    </source>
</evidence>
<dbReference type="RefSeq" id="XP_016462995.1">
    <property type="nucleotide sequence ID" value="XM_016607509.1"/>
</dbReference>